<dbReference type="EMBL" id="KZ503460">
    <property type="protein sequence ID" value="PKU63847.1"/>
    <property type="molecule type" value="Genomic_DNA"/>
</dbReference>
<proteinExistence type="predicted"/>
<evidence type="ECO:0000313" key="2">
    <source>
        <dbReference type="Proteomes" id="UP000233837"/>
    </source>
</evidence>
<reference evidence="1 2" key="1">
    <citation type="journal article" date="2016" name="Sci. Rep.">
        <title>The Dendrobium catenatum Lindl. genome sequence provides insights into polysaccharide synthase, floral development and adaptive evolution.</title>
        <authorList>
            <person name="Zhang G.Q."/>
            <person name="Xu Q."/>
            <person name="Bian C."/>
            <person name="Tsai W.C."/>
            <person name="Yeh C.M."/>
            <person name="Liu K.W."/>
            <person name="Yoshida K."/>
            <person name="Zhang L.S."/>
            <person name="Chang S.B."/>
            <person name="Chen F."/>
            <person name="Shi Y."/>
            <person name="Su Y.Y."/>
            <person name="Zhang Y.Q."/>
            <person name="Chen L.J."/>
            <person name="Yin Y."/>
            <person name="Lin M."/>
            <person name="Huang H."/>
            <person name="Deng H."/>
            <person name="Wang Z.W."/>
            <person name="Zhu S.L."/>
            <person name="Zhao X."/>
            <person name="Deng C."/>
            <person name="Niu S.C."/>
            <person name="Huang J."/>
            <person name="Wang M."/>
            <person name="Liu G.H."/>
            <person name="Yang H.J."/>
            <person name="Xiao X.J."/>
            <person name="Hsiao Y.Y."/>
            <person name="Wu W.L."/>
            <person name="Chen Y.Y."/>
            <person name="Mitsuda N."/>
            <person name="Ohme-Takagi M."/>
            <person name="Luo Y.B."/>
            <person name="Van de Peer Y."/>
            <person name="Liu Z.J."/>
        </authorList>
    </citation>
    <scope>NUCLEOTIDE SEQUENCE [LARGE SCALE GENOMIC DNA]</scope>
    <source>
        <tissue evidence="1">The whole plant</tissue>
    </source>
</reference>
<sequence length="63" mass="7547">MLPLVRRATPWMKWPEEVYRAPMINFFPIVEPVMRMDCSERERSPLYAQTECNLLDTYEKVPA</sequence>
<keyword evidence="2" id="KW-1185">Reference proteome</keyword>
<name>A0A2I0VKB1_9ASPA</name>
<accession>A0A2I0VKB1</accession>
<dbReference type="AlphaFoldDB" id="A0A2I0VKB1"/>
<gene>
    <name evidence="1" type="ORF">MA16_Dca010765</name>
</gene>
<reference evidence="1 2" key="2">
    <citation type="journal article" date="2017" name="Nature">
        <title>The Apostasia genome and the evolution of orchids.</title>
        <authorList>
            <person name="Zhang G.Q."/>
            <person name="Liu K.W."/>
            <person name="Li Z."/>
            <person name="Lohaus R."/>
            <person name="Hsiao Y.Y."/>
            <person name="Niu S.C."/>
            <person name="Wang J.Y."/>
            <person name="Lin Y.C."/>
            <person name="Xu Q."/>
            <person name="Chen L.J."/>
            <person name="Yoshida K."/>
            <person name="Fujiwara S."/>
            <person name="Wang Z.W."/>
            <person name="Zhang Y.Q."/>
            <person name="Mitsuda N."/>
            <person name="Wang M."/>
            <person name="Liu G.H."/>
            <person name="Pecoraro L."/>
            <person name="Huang H.X."/>
            <person name="Xiao X.J."/>
            <person name="Lin M."/>
            <person name="Wu X.Y."/>
            <person name="Wu W.L."/>
            <person name="Chen Y.Y."/>
            <person name="Chang S.B."/>
            <person name="Sakamoto S."/>
            <person name="Ohme-Takagi M."/>
            <person name="Yagi M."/>
            <person name="Zeng S.J."/>
            <person name="Shen C.Y."/>
            <person name="Yeh C.M."/>
            <person name="Luo Y.B."/>
            <person name="Tsai W.C."/>
            <person name="Van de Peer Y."/>
            <person name="Liu Z.J."/>
        </authorList>
    </citation>
    <scope>NUCLEOTIDE SEQUENCE [LARGE SCALE GENOMIC DNA]</scope>
    <source>
        <tissue evidence="1">The whole plant</tissue>
    </source>
</reference>
<dbReference type="Proteomes" id="UP000233837">
    <property type="component" value="Unassembled WGS sequence"/>
</dbReference>
<evidence type="ECO:0000313" key="1">
    <source>
        <dbReference type="EMBL" id="PKU63847.1"/>
    </source>
</evidence>
<protein>
    <submittedName>
        <fullName evidence="1">Uncharacterized protein</fullName>
    </submittedName>
</protein>
<organism evidence="1 2">
    <name type="scientific">Dendrobium catenatum</name>
    <dbReference type="NCBI Taxonomy" id="906689"/>
    <lineage>
        <taxon>Eukaryota</taxon>
        <taxon>Viridiplantae</taxon>
        <taxon>Streptophyta</taxon>
        <taxon>Embryophyta</taxon>
        <taxon>Tracheophyta</taxon>
        <taxon>Spermatophyta</taxon>
        <taxon>Magnoliopsida</taxon>
        <taxon>Liliopsida</taxon>
        <taxon>Asparagales</taxon>
        <taxon>Orchidaceae</taxon>
        <taxon>Epidendroideae</taxon>
        <taxon>Malaxideae</taxon>
        <taxon>Dendrobiinae</taxon>
        <taxon>Dendrobium</taxon>
    </lineage>
</organism>